<organism evidence="2 4">
    <name type="scientific">Adineta ricciae</name>
    <name type="common">Rotifer</name>
    <dbReference type="NCBI Taxonomy" id="249248"/>
    <lineage>
        <taxon>Eukaryota</taxon>
        <taxon>Metazoa</taxon>
        <taxon>Spiralia</taxon>
        <taxon>Gnathifera</taxon>
        <taxon>Rotifera</taxon>
        <taxon>Eurotatoria</taxon>
        <taxon>Bdelloidea</taxon>
        <taxon>Adinetida</taxon>
        <taxon>Adinetidae</taxon>
        <taxon>Adineta</taxon>
    </lineage>
</organism>
<evidence type="ECO:0000259" key="1">
    <source>
        <dbReference type="Pfam" id="PF03171"/>
    </source>
</evidence>
<dbReference type="Pfam" id="PF03171">
    <property type="entry name" value="2OG-FeII_Oxy"/>
    <property type="match status" value="1"/>
</dbReference>
<dbReference type="SUPFAM" id="SSF51197">
    <property type="entry name" value="Clavaminate synthase-like"/>
    <property type="match status" value="1"/>
</dbReference>
<comment type="caution">
    <text evidence="2">The sequence shown here is derived from an EMBL/GenBank/DDBJ whole genome shotgun (WGS) entry which is preliminary data.</text>
</comment>
<dbReference type="InterPro" id="IPR050231">
    <property type="entry name" value="Iron_ascorbate_oxido_reductase"/>
</dbReference>
<protein>
    <recommendedName>
        <fullName evidence="1">Isopenicillin N synthase-like Fe(2+) 2OG dioxygenase domain-containing protein</fullName>
    </recommendedName>
</protein>
<evidence type="ECO:0000313" key="2">
    <source>
        <dbReference type="EMBL" id="CAF0857777.1"/>
    </source>
</evidence>
<dbReference type="EMBL" id="CAJNOR010000257">
    <property type="protein sequence ID" value="CAF0857777.1"/>
    <property type="molecule type" value="Genomic_DNA"/>
</dbReference>
<reference evidence="2" key="1">
    <citation type="submission" date="2021-02" db="EMBL/GenBank/DDBJ databases">
        <authorList>
            <person name="Nowell W R."/>
        </authorList>
    </citation>
    <scope>NUCLEOTIDE SEQUENCE</scope>
</reference>
<dbReference type="AlphaFoldDB" id="A0A813WS06"/>
<dbReference type="Gene3D" id="2.60.120.330">
    <property type="entry name" value="B-lactam Antibiotic, Isopenicillin N Synthase, Chain"/>
    <property type="match status" value="1"/>
</dbReference>
<dbReference type="InterPro" id="IPR044861">
    <property type="entry name" value="IPNS-like_FE2OG_OXY"/>
</dbReference>
<dbReference type="OrthoDB" id="9983618at2759"/>
<sequence length="342" mass="38780">MASSSNSSTREIIDLNKILTSNDSTEIQRMQQEFESNGWCFVSLPKELIPTSTLTQELQTFFQSDATKKRYSQFDPIYGYSQVNHKEGLKLLTGSYYGQFANKGLVPRNLIQPLNYLSQAFDAVTKRLIELLDQHCVFQSQPSLSTLIEKADLPLKDEHFGMLDIVSYFNKKNGFKAPENGESTEEVNCVPHYDPGLLSISILSTHEGLQLKDMRRNEWIDGPMESNVGVIWLGEAAVRATENRLKAGIHRVVYPQTAGIRLTMWYEVCTIAQLESLNYEEQNDMMDVGDVIFENLPGSNPMSVQSGETRLEFLRRVEMANGLSMSKLGPPVYQLEKYNMGY</sequence>
<dbReference type="InterPro" id="IPR027443">
    <property type="entry name" value="IPNS-like_sf"/>
</dbReference>
<gene>
    <name evidence="3" type="ORF">EDS130_LOCUS26232</name>
    <name evidence="2" type="ORF">XAT740_LOCUS5821</name>
</gene>
<keyword evidence="4" id="KW-1185">Reference proteome</keyword>
<name>A0A813WS06_ADIRI</name>
<evidence type="ECO:0000313" key="3">
    <source>
        <dbReference type="EMBL" id="CAF1217530.1"/>
    </source>
</evidence>
<dbReference type="EMBL" id="CAJNOJ010000158">
    <property type="protein sequence ID" value="CAF1217530.1"/>
    <property type="molecule type" value="Genomic_DNA"/>
</dbReference>
<feature type="domain" description="Isopenicillin N synthase-like Fe(2+) 2OG dioxygenase" evidence="1">
    <location>
        <begin position="184"/>
        <end position="266"/>
    </location>
</feature>
<accession>A0A813WS06</accession>
<dbReference type="PANTHER" id="PTHR47990">
    <property type="entry name" value="2-OXOGLUTARATE (2OG) AND FE(II)-DEPENDENT OXYGENASE SUPERFAMILY PROTEIN-RELATED"/>
    <property type="match status" value="1"/>
</dbReference>
<evidence type="ECO:0000313" key="4">
    <source>
        <dbReference type="Proteomes" id="UP000663828"/>
    </source>
</evidence>
<dbReference type="Proteomes" id="UP000663852">
    <property type="component" value="Unassembled WGS sequence"/>
</dbReference>
<proteinExistence type="predicted"/>
<dbReference type="Proteomes" id="UP000663828">
    <property type="component" value="Unassembled WGS sequence"/>
</dbReference>